<dbReference type="PANTHER" id="PTHR11802">
    <property type="entry name" value="SERINE PROTEASE FAMILY S10 SERINE CARBOXYPEPTIDASE"/>
    <property type="match status" value="1"/>
</dbReference>
<dbReference type="InterPro" id="IPR018202">
    <property type="entry name" value="Ser_caboxypep_ser_AS"/>
</dbReference>
<gene>
    <name evidence="11" type="ORF">GSMUA_268450.1</name>
</gene>
<dbReference type="GO" id="GO:0005576">
    <property type="term" value="C:extracellular region"/>
    <property type="evidence" value="ECO:0007669"/>
    <property type="project" value="UniProtKB-SubCell"/>
</dbReference>
<evidence type="ECO:0000256" key="6">
    <source>
        <dbReference type="ARBA" id="ARBA00022729"/>
    </source>
</evidence>
<reference evidence="11" key="1">
    <citation type="submission" date="2021-03" db="EMBL/GenBank/DDBJ databases">
        <authorList>
            <consortium name="Genoscope - CEA"/>
            <person name="William W."/>
        </authorList>
    </citation>
    <scope>NUCLEOTIDE SEQUENCE</scope>
    <source>
        <strain evidence="11">Doubled-haploid Pahang</strain>
    </source>
</reference>
<dbReference type="InterPro" id="IPR029058">
    <property type="entry name" value="AB_hydrolase_fold"/>
</dbReference>
<dbReference type="PRINTS" id="PR00724">
    <property type="entry name" value="CRBOXYPTASEC"/>
</dbReference>
<dbReference type="EMBL" id="HG996470">
    <property type="protein sequence ID" value="CAG1838668.1"/>
    <property type="molecule type" value="Genomic_DNA"/>
</dbReference>
<keyword evidence="5 10" id="KW-0645">Protease</keyword>
<keyword evidence="4 10" id="KW-0121">Carboxypeptidase</keyword>
<name>A0A8D6ZXW7_MUSAM</name>
<protein>
    <recommendedName>
        <fullName evidence="10">Carboxypeptidase</fullName>
        <ecNumber evidence="10">3.4.16.-</ecNumber>
    </recommendedName>
</protein>
<dbReference type="PROSITE" id="PS00131">
    <property type="entry name" value="CARBOXYPEPT_SER_SER"/>
    <property type="match status" value="1"/>
</dbReference>
<evidence type="ECO:0000313" key="11">
    <source>
        <dbReference type="EMBL" id="CAG1838668.1"/>
    </source>
</evidence>
<proteinExistence type="inferred from homology"/>
<evidence type="ECO:0000256" key="3">
    <source>
        <dbReference type="ARBA" id="ARBA00022525"/>
    </source>
</evidence>
<dbReference type="GO" id="GO:0004185">
    <property type="term" value="F:serine-type carboxypeptidase activity"/>
    <property type="evidence" value="ECO:0007669"/>
    <property type="project" value="UniProtKB-UniRule"/>
</dbReference>
<evidence type="ECO:0000256" key="8">
    <source>
        <dbReference type="ARBA" id="ARBA00023157"/>
    </source>
</evidence>
<evidence type="ECO:0000256" key="2">
    <source>
        <dbReference type="ARBA" id="ARBA00009431"/>
    </source>
</evidence>
<keyword evidence="8" id="KW-1015">Disulfide bond</keyword>
<evidence type="ECO:0000256" key="1">
    <source>
        <dbReference type="ARBA" id="ARBA00004613"/>
    </source>
</evidence>
<comment type="subcellular location">
    <subcellularLocation>
        <location evidence="1">Secreted</location>
    </subcellularLocation>
</comment>
<evidence type="ECO:0000256" key="9">
    <source>
        <dbReference type="ARBA" id="ARBA00023180"/>
    </source>
</evidence>
<dbReference type="AlphaFoldDB" id="A0A8D6ZXW7"/>
<dbReference type="Gene3D" id="3.40.50.11320">
    <property type="match status" value="1"/>
</dbReference>
<feature type="chain" id="PRO_5034967394" description="Carboxypeptidase" evidence="10">
    <location>
        <begin position="19"/>
        <end position="498"/>
    </location>
</feature>
<sequence>MMHQASFHVLFIWPLVVASCALSSAASSLRQELDRVVGLPGQPPVGFRQYAGYVTIDEGLGKALFYWFFEATHRPAEKPLLLWLNGGPGCSSIGFGEAQEIGPFLVKKDVPELEHNEYAWNKGMASNPSRVELLYCFICNAAANLLFLEAPAGVGFSYSNITDVQGDNATAFGSYSFLVKWFQRFPQYRLNEFYIAGESYAGHYVPQLANVILEQNMKAKKEDHINLKGLVIGNAVMDSETDIRGMVDYAWDHALISDRVYHNIKTSCNFSAVAPTQECSKALQQYYQVYQIIDMYSLYTPRCESGYPKFSSSVAQGEESLMSISKFVRESDRSYCEDLLKIPMGYDPCLQTYATVYFNRPDVQKALHANVTRLSHPWSLCSSSVVRAWSDSDRSVLPIIGKLIDAGLRMWVFSGDTDARVPVTSTRYTLNKLGLSITEDWSPWYSHKQVGGWTIIYEGLTFVTVRVAGHQVPTFAPRQSLQIVEHFLANKKLPSFPF</sequence>
<dbReference type="FunFam" id="3.40.50.11320:FF:000001">
    <property type="entry name" value="Carboxypeptidase"/>
    <property type="match status" value="1"/>
</dbReference>
<comment type="similarity">
    <text evidence="2 10">Belongs to the peptidase S10 family.</text>
</comment>
<organism evidence="11">
    <name type="scientific">Musa acuminata subsp. malaccensis</name>
    <name type="common">Wild banana</name>
    <name type="synonym">Musa malaccensis</name>
    <dbReference type="NCBI Taxonomy" id="214687"/>
    <lineage>
        <taxon>Eukaryota</taxon>
        <taxon>Viridiplantae</taxon>
        <taxon>Streptophyta</taxon>
        <taxon>Embryophyta</taxon>
        <taxon>Tracheophyta</taxon>
        <taxon>Spermatophyta</taxon>
        <taxon>Magnoliopsida</taxon>
        <taxon>Liliopsida</taxon>
        <taxon>Zingiberales</taxon>
        <taxon>Musaceae</taxon>
        <taxon>Musa</taxon>
    </lineage>
</organism>
<feature type="signal peptide" evidence="10">
    <location>
        <begin position="1"/>
        <end position="18"/>
    </location>
</feature>
<evidence type="ECO:0000256" key="4">
    <source>
        <dbReference type="ARBA" id="ARBA00022645"/>
    </source>
</evidence>
<keyword evidence="6 10" id="KW-0732">Signal</keyword>
<dbReference type="Pfam" id="PF00450">
    <property type="entry name" value="Peptidase_S10"/>
    <property type="match status" value="2"/>
</dbReference>
<evidence type="ECO:0000256" key="5">
    <source>
        <dbReference type="ARBA" id="ARBA00022670"/>
    </source>
</evidence>
<dbReference type="FunFam" id="3.40.50.1820:FF:000030">
    <property type="entry name" value="Carboxypeptidase"/>
    <property type="match status" value="1"/>
</dbReference>
<dbReference type="Gene3D" id="3.40.50.1820">
    <property type="entry name" value="alpha/beta hydrolase"/>
    <property type="match status" value="1"/>
</dbReference>
<keyword evidence="7 10" id="KW-0378">Hydrolase</keyword>
<keyword evidence="3" id="KW-0964">Secreted</keyword>
<dbReference type="EC" id="3.4.16.-" evidence="10"/>
<dbReference type="Gene3D" id="6.10.250.940">
    <property type="match status" value="1"/>
</dbReference>
<evidence type="ECO:0000256" key="10">
    <source>
        <dbReference type="RuleBase" id="RU361156"/>
    </source>
</evidence>
<dbReference type="PANTHER" id="PTHR11802:SF223">
    <property type="entry name" value="CARBOXYPEPTIDASE"/>
    <property type="match status" value="1"/>
</dbReference>
<dbReference type="GO" id="GO:0006508">
    <property type="term" value="P:proteolysis"/>
    <property type="evidence" value="ECO:0007669"/>
    <property type="project" value="UniProtKB-KW"/>
</dbReference>
<keyword evidence="9" id="KW-0325">Glycoprotein</keyword>
<evidence type="ECO:0000256" key="7">
    <source>
        <dbReference type="ARBA" id="ARBA00022801"/>
    </source>
</evidence>
<dbReference type="InterPro" id="IPR001563">
    <property type="entry name" value="Peptidase_S10"/>
</dbReference>
<dbReference type="SUPFAM" id="SSF53474">
    <property type="entry name" value="alpha/beta-Hydrolases"/>
    <property type="match status" value="1"/>
</dbReference>
<accession>A0A8D6ZXW7</accession>